<keyword evidence="2" id="KW-1185">Reference proteome</keyword>
<organism evidence="1 2">
    <name type="scientific">Crucibulum laeve</name>
    <dbReference type="NCBI Taxonomy" id="68775"/>
    <lineage>
        <taxon>Eukaryota</taxon>
        <taxon>Fungi</taxon>
        <taxon>Dikarya</taxon>
        <taxon>Basidiomycota</taxon>
        <taxon>Agaricomycotina</taxon>
        <taxon>Agaricomycetes</taxon>
        <taxon>Agaricomycetidae</taxon>
        <taxon>Agaricales</taxon>
        <taxon>Agaricineae</taxon>
        <taxon>Nidulariaceae</taxon>
        <taxon>Crucibulum</taxon>
    </lineage>
</organism>
<protein>
    <submittedName>
        <fullName evidence="1">Uncharacterized protein</fullName>
    </submittedName>
</protein>
<proteinExistence type="predicted"/>
<dbReference type="OrthoDB" id="2133190at2759"/>
<dbReference type="Proteomes" id="UP000308652">
    <property type="component" value="Unassembled WGS sequence"/>
</dbReference>
<dbReference type="EMBL" id="ML213594">
    <property type="protein sequence ID" value="TFK41470.1"/>
    <property type="molecule type" value="Genomic_DNA"/>
</dbReference>
<reference evidence="1 2" key="1">
    <citation type="journal article" date="2019" name="Nat. Ecol. Evol.">
        <title>Megaphylogeny resolves global patterns of mushroom evolution.</title>
        <authorList>
            <person name="Varga T."/>
            <person name="Krizsan K."/>
            <person name="Foldi C."/>
            <person name="Dima B."/>
            <person name="Sanchez-Garcia M."/>
            <person name="Sanchez-Ramirez S."/>
            <person name="Szollosi G.J."/>
            <person name="Szarkandi J.G."/>
            <person name="Papp V."/>
            <person name="Albert L."/>
            <person name="Andreopoulos W."/>
            <person name="Angelini C."/>
            <person name="Antonin V."/>
            <person name="Barry K.W."/>
            <person name="Bougher N.L."/>
            <person name="Buchanan P."/>
            <person name="Buyck B."/>
            <person name="Bense V."/>
            <person name="Catcheside P."/>
            <person name="Chovatia M."/>
            <person name="Cooper J."/>
            <person name="Damon W."/>
            <person name="Desjardin D."/>
            <person name="Finy P."/>
            <person name="Geml J."/>
            <person name="Haridas S."/>
            <person name="Hughes K."/>
            <person name="Justo A."/>
            <person name="Karasinski D."/>
            <person name="Kautmanova I."/>
            <person name="Kiss B."/>
            <person name="Kocsube S."/>
            <person name="Kotiranta H."/>
            <person name="LaButti K.M."/>
            <person name="Lechner B.E."/>
            <person name="Liimatainen K."/>
            <person name="Lipzen A."/>
            <person name="Lukacs Z."/>
            <person name="Mihaltcheva S."/>
            <person name="Morgado L.N."/>
            <person name="Niskanen T."/>
            <person name="Noordeloos M.E."/>
            <person name="Ohm R.A."/>
            <person name="Ortiz-Santana B."/>
            <person name="Ovrebo C."/>
            <person name="Racz N."/>
            <person name="Riley R."/>
            <person name="Savchenko A."/>
            <person name="Shiryaev A."/>
            <person name="Soop K."/>
            <person name="Spirin V."/>
            <person name="Szebenyi C."/>
            <person name="Tomsovsky M."/>
            <person name="Tulloss R.E."/>
            <person name="Uehling J."/>
            <person name="Grigoriev I.V."/>
            <person name="Vagvolgyi C."/>
            <person name="Papp T."/>
            <person name="Martin F.M."/>
            <person name="Miettinen O."/>
            <person name="Hibbett D.S."/>
            <person name="Nagy L.G."/>
        </authorList>
    </citation>
    <scope>NUCLEOTIDE SEQUENCE [LARGE SCALE GENOMIC DNA]</scope>
    <source>
        <strain evidence="1 2">CBS 166.37</strain>
    </source>
</reference>
<dbReference type="STRING" id="68775.A0A5C3M855"/>
<sequence length="173" mass="19131">MSRSSKKKNEKMDWMKVTEETVLHGDASKLSMYTHYQIYHPITSTCSAIINELLTLAMVLQGAASIISSIACSHSKAKVSEKLVLVELNVAGAIDHLTMASINVKGNDGHLYLLLEVLECFLVQKHVKEYLGGLFIKSVNPTREDGEEKNNNNEICRTINAAKKLRGTVNELG</sequence>
<dbReference type="AlphaFoldDB" id="A0A5C3M855"/>
<name>A0A5C3M855_9AGAR</name>
<evidence type="ECO:0000313" key="2">
    <source>
        <dbReference type="Proteomes" id="UP000308652"/>
    </source>
</evidence>
<accession>A0A5C3M855</accession>
<gene>
    <name evidence="1" type="ORF">BDQ12DRAFT_720322</name>
</gene>
<evidence type="ECO:0000313" key="1">
    <source>
        <dbReference type="EMBL" id="TFK41470.1"/>
    </source>
</evidence>